<dbReference type="RefSeq" id="WP_345248461.1">
    <property type="nucleotide sequence ID" value="NZ_BAABFO010000007.1"/>
</dbReference>
<dbReference type="SUPFAM" id="SSF56935">
    <property type="entry name" value="Porins"/>
    <property type="match status" value="1"/>
</dbReference>
<comment type="caution">
    <text evidence="12">The sequence shown here is derived from an EMBL/GenBank/DDBJ whole genome shotgun (WGS) entry which is preliminary data.</text>
</comment>
<gene>
    <name evidence="12" type="ORF">GCM10023144_17760</name>
</gene>
<feature type="domain" description="Porin" evidence="11">
    <location>
        <begin position="2"/>
        <end position="299"/>
    </location>
</feature>
<keyword evidence="6" id="KW-0732">Signal</keyword>
<accession>A0ABP8GV94</accession>
<dbReference type="PRINTS" id="PR00184">
    <property type="entry name" value="NEISSPPORIN"/>
</dbReference>
<keyword evidence="7" id="KW-0406">Ion transport</keyword>
<keyword evidence="10" id="KW-0998">Cell outer membrane</keyword>
<dbReference type="PANTHER" id="PTHR34501:SF9">
    <property type="entry name" value="MAJOR OUTER MEMBRANE PROTEIN P.IA"/>
    <property type="match status" value="1"/>
</dbReference>
<evidence type="ECO:0000256" key="1">
    <source>
        <dbReference type="ARBA" id="ARBA00004571"/>
    </source>
</evidence>
<evidence type="ECO:0000256" key="2">
    <source>
        <dbReference type="ARBA" id="ARBA00011233"/>
    </source>
</evidence>
<keyword evidence="4" id="KW-1134">Transmembrane beta strand</keyword>
<dbReference type="InterPro" id="IPR023614">
    <property type="entry name" value="Porin_dom_sf"/>
</dbReference>
<dbReference type="InterPro" id="IPR033900">
    <property type="entry name" value="Gram_neg_porin_domain"/>
</dbReference>
<keyword evidence="5" id="KW-0812">Transmembrane</keyword>
<dbReference type="InterPro" id="IPR050298">
    <property type="entry name" value="Gram-neg_bact_OMP"/>
</dbReference>
<keyword evidence="9" id="KW-0472">Membrane</keyword>
<dbReference type="Proteomes" id="UP001501671">
    <property type="component" value="Unassembled WGS sequence"/>
</dbReference>
<dbReference type="InterPro" id="IPR002299">
    <property type="entry name" value="Porin_Neis"/>
</dbReference>
<evidence type="ECO:0000256" key="3">
    <source>
        <dbReference type="ARBA" id="ARBA00022448"/>
    </source>
</evidence>
<keyword evidence="3" id="KW-0813">Transport</keyword>
<evidence type="ECO:0000256" key="7">
    <source>
        <dbReference type="ARBA" id="ARBA00023065"/>
    </source>
</evidence>
<dbReference type="Pfam" id="PF13609">
    <property type="entry name" value="Porin_4"/>
    <property type="match status" value="1"/>
</dbReference>
<comment type="subcellular location">
    <subcellularLocation>
        <location evidence="1">Cell outer membrane</location>
        <topology evidence="1">Multi-pass membrane protein</topology>
    </subcellularLocation>
</comment>
<evidence type="ECO:0000256" key="6">
    <source>
        <dbReference type="ARBA" id="ARBA00022729"/>
    </source>
</evidence>
<proteinExistence type="predicted"/>
<dbReference type="CDD" id="cd00342">
    <property type="entry name" value="gram_neg_porins"/>
    <property type="match status" value="1"/>
</dbReference>
<evidence type="ECO:0000256" key="4">
    <source>
        <dbReference type="ARBA" id="ARBA00022452"/>
    </source>
</evidence>
<evidence type="ECO:0000256" key="9">
    <source>
        <dbReference type="ARBA" id="ARBA00023136"/>
    </source>
</evidence>
<keyword evidence="13" id="KW-1185">Reference proteome</keyword>
<evidence type="ECO:0000256" key="10">
    <source>
        <dbReference type="ARBA" id="ARBA00023237"/>
    </source>
</evidence>
<name>A0ABP8GV94_9BURK</name>
<comment type="subunit">
    <text evidence="2">Homotrimer.</text>
</comment>
<evidence type="ECO:0000313" key="13">
    <source>
        <dbReference type="Proteomes" id="UP001501671"/>
    </source>
</evidence>
<evidence type="ECO:0000313" key="12">
    <source>
        <dbReference type="EMBL" id="GAA4330241.1"/>
    </source>
</evidence>
<organism evidence="12 13">
    <name type="scientific">Pigmentiphaga soli</name>
    <dbReference type="NCBI Taxonomy" id="1007095"/>
    <lineage>
        <taxon>Bacteria</taxon>
        <taxon>Pseudomonadati</taxon>
        <taxon>Pseudomonadota</taxon>
        <taxon>Betaproteobacteria</taxon>
        <taxon>Burkholderiales</taxon>
        <taxon>Alcaligenaceae</taxon>
        <taxon>Pigmentiphaga</taxon>
    </lineage>
</organism>
<sequence length="328" mass="34502">MTALSGTASAQSSVTIFGLLDTGIGHYRSGSEKVWKLGNPGTAPSRLGFRGSEDLGNGLSTEFWLEGAIAVDTGGMGAGNKFWNRRSTVGLKSVTFGELRMGRDNMAVYLTDWTYDAFYDTGVGGIGGASGTPSVPGNTVPATTARIDNAVTYVLPAGLGGVFGQMQASFAEGDDTNKFRGGSLGYASGPWKVEGAYGETSTVPAKFKYGVLAGLYDFGVVRLMGRYSRKELGGSKFDNYSVGLQVPVGAGMIRASVVFNRGKDLEDGNDSTLYAIGYLYNLSKRTALFVQTAYVNNKGDAARALWGAPTGVAGESSSGYEFGIRHLF</sequence>
<evidence type="ECO:0000256" key="8">
    <source>
        <dbReference type="ARBA" id="ARBA00023114"/>
    </source>
</evidence>
<reference evidence="13" key="1">
    <citation type="journal article" date="2019" name="Int. J. Syst. Evol. Microbiol.">
        <title>The Global Catalogue of Microorganisms (GCM) 10K type strain sequencing project: providing services to taxonomists for standard genome sequencing and annotation.</title>
        <authorList>
            <consortium name="The Broad Institute Genomics Platform"/>
            <consortium name="The Broad Institute Genome Sequencing Center for Infectious Disease"/>
            <person name="Wu L."/>
            <person name="Ma J."/>
        </authorList>
    </citation>
    <scope>NUCLEOTIDE SEQUENCE [LARGE SCALE GENOMIC DNA]</scope>
    <source>
        <strain evidence="13">JCM 17666</strain>
    </source>
</reference>
<dbReference type="EMBL" id="BAABFO010000007">
    <property type="protein sequence ID" value="GAA4330241.1"/>
    <property type="molecule type" value="Genomic_DNA"/>
</dbReference>
<evidence type="ECO:0000256" key="5">
    <source>
        <dbReference type="ARBA" id="ARBA00022692"/>
    </source>
</evidence>
<dbReference type="Gene3D" id="2.40.160.10">
    <property type="entry name" value="Porin"/>
    <property type="match status" value="1"/>
</dbReference>
<keyword evidence="8" id="KW-0626">Porin</keyword>
<protein>
    <submittedName>
        <fullName evidence="12">Porin</fullName>
    </submittedName>
</protein>
<dbReference type="PANTHER" id="PTHR34501">
    <property type="entry name" value="PROTEIN YDDL-RELATED"/>
    <property type="match status" value="1"/>
</dbReference>
<evidence type="ECO:0000259" key="11">
    <source>
        <dbReference type="Pfam" id="PF13609"/>
    </source>
</evidence>